<feature type="transmembrane region" description="Helical" evidence="6">
    <location>
        <begin position="159"/>
        <end position="180"/>
    </location>
</feature>
<reference evidence="8" key="1">
    <citation type="submission" date="2021-04" db="EMBL/GenBank/DDBJ databases">
        <title>Genome based classification of Actinospica acidithermotolerans sp. nov., an actinobacterium isolated from an Indonesian hot spring.</title>
        <authorList>
            <person name="Kusuma A.B."/>
            <person name="Putra K.E."/>
            <person name="Nafisah S."/>
            <person name="Loh J."/>
            <person name="Nouioui I."/>
            <person name="Goodfellow M."/>
        </authorList>
    </citation>
    <scope>NUCLEOTIDE SEQUENCE</scope>
    <source>
        <strain evidence="8">CSCA 57</strain>
    </source>
</reference>
<keyword evidence="3 6" id="KW-0812">Transmembrane</keyword>
<dbReference type="GO" id="GO:0016020">
    <property type="term" value="C:membrane"/>
    <property type="evidence" value="ECO:0007669"/>
    <property type="project" value="UniProtKB-SubCell"/>
</dbReference>
<evidence type="ECO:0000313" key="8">
    <source>
        <dbReference type="EMBL" id="MBR7832833.1"/>
    </source>
</evidence>
<dbReference type="AlphaFoldDB" id="A0A941EM09"/>
<sequence length="314" mass="32294">MLCWGLSFPVTEGALSALPPFLVGGLRFCCVALCCLFVPRPALAWRWIVLIGLFSSTGQYGLLYLGMAHGMPSGLTALVVNAQAPITIVVAALVLRERPTPRRVGGVLISTLGLVLVGLTRGQSVPWSALLLVLGAGTSWAIGNVCTRMAPFTERRPDNAFRLVAWSALIPPLPLLALSLTQNVPGRGRGVHAELAAMAAAGPRAWLALAYMVVLGTILGMSAWSSLLAKHPADRVTPYALGIPVVALLSSRMLIGEPLTLATVGACALVLAGIALVALPSRAGAAAEAEAVPTAAVPAPPLPAGDEDLAASSA</sequence>
<feature type="transmembrane region" description="Helical" evidence="6">
    <location>
        <begin position="205"/>
        <end position="224"/>
    </location>
</feature>
<feature type="transmembrane region" description="Helical" evidence="6">
    <location>
        <begin position="127"/>
        <end position="147"/>
    </location>
</feature>
<organism evidence="8 9">
    <name type="scientific">Actinospica durhamensis</name>
    <dbReference type="NCBI Taxonomy" id="1508375"/>
    <lineage>
        <taxon>Bacteria</taxon>
        <taxon>Bacillati</taxon>
        <taxon>Actinomycetota</taxon>
        <taxon>Actinomycetes</taxon>
        <taxon>Catenulisporales</taxon>
        <taxon>Actinospicaceae</taxon>
        <taxon>Actinospica</taxon>
    </lineage>
</organism>
<feature type="transmembrane region" description="Helical" evidence="6">
    <location>
        <begin position="261"/>
        <end position="279"/>
    </location>
</feature>
<feature type="transmembrane region" description="Helical" evidence="6">
    <location>
        <begin position="45"/>
        <end position="67"/>
    </location>
</feature>
<evidence type="ECO:0000256" key="1">
    <source>
        <dbReference type="ARBA" id="ARBA00004141"/>
    </source>
</evidence>
<accession>A0A941EM09</accession>
<evidence type="ECO:0000256" key="3">
    <source>
        <dbReference type="ARBA" id="ARBA00022692"/>
    </source>
</evidence>
<evidence type="ECO:0000256" key="5">
    <source>
        <dbReference type="ARBA" id="ARBA00023136"/>
    </source>
</evidence>
<feature type="domain" description="EamA" evidence="7">
    <location>
        <begin position="1"/>
        <end position="117"/>
    </location>
</feature>
<dbReference type="Pfam" id="PF00892">
    <property type="entry name" value="EamA"/>
    <property type="match status" value="2"/>
</dbReference>
<name>A0A941EM09_9ACTN</name>
<feature type="domain" description="EamA" evidence="7">
    <location>
        <begin position="128"/>
        <end position="278"/>
    </location>
</feature>
<proteinExistence type="inferred from homology"/>
<evidence type="ECO:0000313" key="9">
    <source>
        <dbReference type="Proteomes" id="UP000675781"/>
    </source>
</evidence>
<evidence type="ECO:0000259" key="7">
    <source>
        <dbReference type="Pfam" id="PF00892"/>
    </source>
</evidence>
<dbReference type="InterPro" id="IPR000620">
    <property type="entry name" value="EamA_dom"/>
</dbReference>
<dbReference type="InterPro" id="IPR050638">
    <property type="entry name" value="AA-Vitamin_Transporters"/>
</dbReference>
<feature type="transmembrane region" description="Helical" evidence="6">
    <location>
        <begin position="20"/>
        <end position="38"/>
    </location>
</feature>
<feature type="transmembrane region" description="Helical" evidence="6">
    <location>
        <begin position="104"/>
        <end position="121"/>
    </location>
</feature>
<feature type="transmembrane region" description="Helical" evidence="6">
    <location>
        <begin position="73"/>
        <end position="95"/>
    </location>
</feature>
<dbReference type="Proteomes" id="UP000675781">
    <property type="component" value="Unassembled WGS sequence"/>
</dbReference>
<gene>
    <name evidence="8" type="ORF">KDL01_06145</name>
</gene>
<comment type="caution">
    <text evidence="8">The sequence shown here is derived from an EMBL/GenBank/DDBJ whole genome shotgun (WGS) entry which is preliminary data.</text>
</comment>
<dbReference type="Gene3D" id="1.10.3730.20">
    <property type="match status" value="1"/>
</dbReference>
<dbReference type="PANTHER" id="PTHR32322:SF9">
    <property type="entry name" value="AMINO-ACID METABOLITE EFFLUX PUMP-RELATED"/>
    <property type="match status" value="1"/>
</dbReference>
<feature type="transmembrane region" description="Helical" evidence="6">
    <location>
        <begin position="236"/>
        <end position="255"/>
    </location>
</feature>
<protein>
    <submittedName>
        <fullName evidence="8">EamA family transporter</fullName>
    </submittedName>
</protein>
<comment type="similarity">
    <text evidence="2">Belongs to the EamA transporter family.</text>
</comment>
<comment type="subcellular location">
    <subcellularLocation>
        <location evidence="1">Membrane</location>
        <topology evidence="1">Multi-pass membrane protein</topology>
    </subcellularLocation>
</comment>
<evidence type="ECO:0000256" key="2">
    <source>
        <dbReference type="ARBA" id="ARBA00007362"/>
    </source>
</evidence>
<keyword evidence="5 6" id="KW-0472">Membrane</keyword>
<dbReference type="EMBL" id="JAGSOG010000017">
    <property type="protein sequence ID" value="MBR7832833.1"/>
    <property type="molecule type" value="Genomic_DNA"/>
</dbReference>
<evidence type="ECO:0000256" key="4">
    <source>
        <dbReference type="ARBA" id="ARBA00022989"/>
    </source>
</evidence>
<dbReference type="PANTHER" id="PTHR32322">
    <property type="entry name" value="INNER MEMBRANE TRANSPORTER"/>
    <property type="match status" value="1"/>
</dbReference>
<evidence type="ECO:0000256" key="6">
    <source>
        <dbReference type="SAM" id="Phobius"/>
    </source>
</evidence>
<dbReference type="SUPFAM" id="SSF103481">
    <property type="entry name" value="Multidrug resistance efflux transporter EmrE"/>
    <property type="match status" value="2"/>
</dbReference>
<keyword evidence="9" id="KW-1185">Reference proteome</keyword>
<dbReference type="InterPro" id="IPR037185">
    <property type="entry name" value="EmrE-like"/>
</dbReference>
<keyword evidence="4 6" id="KW-1133">Transmembrane helix</keyword>